<dbReference type="EC" id="2.7.1.151" evidence="8"/>
<comment type="function">
    <text evidence="8">Inositol phosphate kinase with a broad substrate specificity.</text>
</comment>
<dbReference type="AlphaFoldDB" id="A0AAN8VNZ9"/>
<evidence type="ECO:0000313" key="9">
    <source>
        <dbReference type="EMBL" id="KAK6937630.1"/>
    </source>
</evidence>
<name>A0AAN8VNZ9_9MAGN</name>
<comment type="caution">
    <text evidence="9">The sequence shown here is derived from an EMBL/GenBank/DDBJ whole genome shotgun (WGS) entry which is preliminary data.</text>
</comment>
<dbReference type="SUPFAM" id="SSF56104">
    <property type="entry name" value="SAICAR synthase-like"/>
    <property type="match status" value="1"/>
</dbReference>
<evidence type="ECO:0000256" key="2">
    <source>
        <dbReference type="ARBA" id="ARBA00022679"/>
    </source>
</evidence>
<dbReference type="GO" id="GO:0005737">
    <property type="term" value="C:cytoplasm"/>
    <property type="evidence" value="ECO:0007669"/>
    <property type="project" value="TreeGrafter"/>
</dbReference>
<dbReference type="GO" id="GO:0051765">
    <property type="term" value="F:inositol tetrakisphosphate kinase activity"/>
    <property type="evidence" value="ECO:0007669"/>
    <property type="project" value="TreeGrafter"/>
</dbReference>
<dbReference type="EMBL" id="JBAMMX010000006">
    <property type="protein sequence ID" value="KAK6937630.1"/>
    <property type="molecule type" value="Genomic_DNA"/>
</dbReference>
<reference evidence="9 10" key="1">
    <citation type="submission" date="2023-12" db="EMBL/GenBank/DDBJ databases">
        <title>A high-quality genome assembly for Dillenia turbinata (Dilleniales).</title>
        <authorList>
            <person name="Chanderbali A."/>
        </authorList>
    </citation>
    <scope>NUCLEOTIDE SEQUENCE [LARGE SCALE GENOMIC DNA]</scope>
    <source>
        <strain evidence="9">LSX21</strain>
        <tissue evidence="9">Leaf</tissue>
    </source>
</reference>
<keyword evidence="3 8" id="KW-0547">Nucleotide-binding</keyword>
<evidence type="ECO:0000256" key="5">
    <source>
        <dbReference type="ARBA" id="ARBA00022840"/>
    </source>
</evidence>
<dbReference type="GO" id="GO:0005634">
    <property type="term" value="C:nucleus"/>
    <property type="evidence" value="ECO:0007669"/>
    <property type="project" value="TreeGrafter"/>
</dbReference>
<sequence length="367" mass="41479">MQHLAFSEELYQSVAYAYVGRSSCGRRTCRHLWNFNGLQAMFKIPDHQVAGHQAHDGLLGPLIDDSGRFYKPLQNNERGSKEVAFYTSFSFNPRIPDHIRKFFPVFYGTQVLEASDGSGLHPHLVLEDLVSSCLSPCIMDIKIGSRTCKELGYWKPDRKVIQKFSTDEVRQVLRKFVSSNSSGKSVGPDCAFASMVYGGSSGILAQLLEFKAWFEDQTIFHLNSCSVLLVYEKELALKGEISGAKVKLIDFAHVVEGSGTIDHNFWSGLCSLIKFISEILTSPDEYEKKTPQDYEKNELPSDKVSTLLHYPIALPCHILMISSELTLLWYTGLNRCLMELVRLKHCYIHVLISDIGQLRRCCSYAEL</sequence>
<evidence type="ECO:0000256" key="4">
    <source>
        <dbReference type="ARBA" id="ARBA00022777"/>
    </source>
</evidence>
<dbReference type="EC" id="2.7.1.140" evidence="8"/>
<keyword evidence="5 8" id="KW-0067">ATP-binding</keyword>
<dbReference type="InterPro" id="IPR038286">
    <property type="entry name" value="IPK_sf"/>
</dbReference>
<keyword evidence="10" id="KW-1185">Reference proteome</keyword>
<dbReference type="GO" id="GO:0005524">
    <property type="term" value="F:ATP binding"/>
    <property type="evidence" value="ECO:0007669"/>
    <property type="project" value="UniProtKB-KW"/>
</dbReference>
<evidence type="ECO:0000256" key="3">
    <source>
        <dbReference type="ARBA" id="ARBA00022741"/>
    </source>
</evidence>
<evidence type="ECO:0000256" key="6">
    <source>
        <dbReference type="ARBA" id="ARBA00036164"/>
    </source>
</evidence>
<organism evidence="9 10">
    <name type="scientific">Dillenia turbinata</name>
    <dbReference type="NCBI Taxonomy" id="194707"/>
    <lineage>
        <taxon>Eukaryota</taxon>
        <taxon>Viridiplantae</taxon>
        <taxon>Streptophyta</taxon>
        <taxon>Embryophyta</taxon>
        <taxon>Tracheophyta</taxon>
        <taxon>Spermatophyta</taxon>
        <taxon>Magnoliopsida</taxon>
        <taxon>eudicotyledons</taxon>
        <taxon>Gunneridae</taxon>
        <taxon>Pentapetalae</taxon>
        <taxon>Dilleniales</taxon>
        <taxon>Dilleniaceae</taxon>
        <taxon>Dillenia</taxon>
    </lineage>
</organism>
<dbReference type="PANTHER" id="PTHR12400">
    <property type="entry name" value="INOSITOL POLYPHOSPHATE KINASE"/>
    <property type="match status" value="1"/>
</dbReference>
<gene>
    <name evidence="9" type="ORF">RJ641_031138</name>
</gene>
<evidence type="ECO:0000256" key="1">
    <source>
        <dbReference type="ARBA" id="ARBA00007374"/>
    </source>
</evidence>
<keyword evidence="4 8" id="KW-0418">Kinase</keyword>
<protein>
    <recommendedName>
        <fullName evidence="8">Inositol polyphosphate multikinase</fullName>
        <ecNumber evidence="8">2.7.1.140</ecNumber>
        <ecNumber evidence="8">2.7.1.151</ecNumber>
    </recommendedName>
</protein>
<dbReference type="Proteomes" id="UP001370490">
    <property type="component" value="Unassembled WGS sequence"/>
</dbReference>
<dbReference type="GO" id="GO:0008440">
    <property type="term" value="F:inositol-1,4,5-trisphosphate 3-kinase activity"/>
    <property type="evidence" value="ECO:0007669"/>
    <property type="project" value="TreeGrafter"/>
</dbReference>
<proteinExistence type="inferred from homology"/>
<keyword evidence="2 8" id="KW-0808">Transferase</keyword>
<dbReference type="PANTHER" id="PTHR12400:SF51">
    <property type="entry name" value="INOSITOL POLYPHOSPHATE MULTIKINASE"/>
    <property type="match status" value="1"/>
</dbReference>
<dbReference type="GO" id="GO:0032958">
    <property type="term" value="P:inositol phosphate biosynthetic process"/>
    <property type="evidence" value="ECO:0007669"/>
    <property type="project" value="InterPro"/>
</dbReference>
<comment type="catalytic activity">
    <reaction evidence="6 8">
        <text>1D-myo-inositol 1,4,5-trisphosphate + 2 ATP = 1D-myo-inositol 1,3,4,5,6-pentakisphosphate + 2 ADP + 2 H(+)</text>
        <dbReference type="Rhea" id="RHEA:32359"/>
        <dbReference type="ChEBI" id="CHEBI:15378"/>
        <dbReference type="ChEBI" id="CHEBI:30616"/>
        <dbReference type="ChEBI" id="CHEBI:57733"/>
        <dbReference type="ChEBI" id="CHEBI:203600"/>
        <dbReference type="ChEBI" id="CHEBI:456216"/>
        <dbReference type="EC" id="2.7.1.151"/>
    </reaction>
</comment>
<dbReference type="Pfam" id="PF03770">
    <property type="entry name" value="IPK"/>
    <property type="match status" value="2"/>
</dbReference>
<evidence type="ECO:0000256" key="7">
    <source>
        <dbReference type="ARBA" id="ARBA00036525"/>
    </source>
</evidence>
<dbReference type="InterPro" id="IPR005522">
    <property type="entry name" value="IPK"/>
</dbReference>
<accession>A0AAN8VNZ9</accession>
<evidence type="ECO:0000313" key="10">
    <source>
        <dbReference type="Proteomes" id="UP001370490"/>
    </source>
</evidence>
<evidence type="ECO:0000256" key="8">
    <source>
        <dbReference type="RuleBase" id="RU363090"/>
    </source>
</evidence>
<comment type="similarity">
    <text evidence="1 8">Belongs to the inositol phosphokinase (IPK) family.</text>
</comment>
<comment type="catalytic activity">
    <reaction evidence="7 8">
        <text>1D-myo-inositol 1,3,4,6-tetrakisphosphate + ATP = 1D-myo-inositol 1,3,4,5,6-pentakisphosphate + ADP + H(+)</text>
        <dbReference type="Rhea" id="RHEA:12717"/>
        <dbReference type="ChEBI" id="CHEBI:15378"/>
        <dbReference type="ChEBI" id="CHEBI:30616"/>
        <dbReference type="ChEBI" id="CHEBI:57660"/>
        <dbReference type="ChEBI" id="CHEBI:57733"/>
        <dbReference type="ChEBI" id="CHEBI:456216"/>
        <dbReference type="EC" id="2.7.1.140"/>
    </reaction>
</comment>
<dbReference type="Gene3D" id="3.30.470.160">
    <property type="entry name" value="Inositol polyphosphate kinase"/>
    <property type="match status" value="2"/>
</dbReference>